<sequence>MVSSERRRAAPRPRTTRTGSGPAELKFVAPNGRTYTHGTITAHNLGVVAVDYPGVGGDEFFLQGGELVLGQGLPQRRAASWNELGTGIRSACVGAQPGRGEGRARRPSRVAVERAA</sequence>
<protein>
    <submittedName>
        <fullName evidence="2">Uncharacterized protein</fullName>
    </submittedName>
</protein>
<dbReference type="EMBL" id="JBHTIR010002059">
    <property type="protein sequence ID" value="MFD0853315.1"/>
    <property type="molecule type" value="Genomic_DNA"/>
</dbReference>
<accession>A0ABW3CFL6</accession>
<organism evidence="2 3">
    <name type="scientific">Actinomadura adrarensis</name>
    <dbReference type="NCBI Taxonomy" id="1819600"/>
    <lineage>
        <taxon>Bacteria</taxon>
        <taxon>Bacillati</taxon>
        <taxon>Actinomycetota</taxon>
        <taxon>Actinomycetes</taxon>
        <taxon>Streptosporangiales</taxon>
        <taxon>Thermomonosporaceae</taxon>
        <taxon>Actinomadura</taxon>
    </lineage>
</organism>
<comment type="caution">
    <text evidence="2">The sequence shown here is derived from an EMBL/GenBank/DDBJ whole genome shotgun (WGS) entry which is preliminary data.</text>
</comment>
<gene>
    <name evidence="2" type="ORF">ACFQ07_13825</name>
</gene>
<dbReference type="Proteomes" id="UP001597083">
    <property type="component" value="Unassembled WGS sequence"/>
</dbReference>
<keyword evidence="3" id="KW-1185">Reference proteome</keyword>
<feature type="region of interest" description="Disordered" evidence="1">
    <location>
        <begin position="95"/>
        <end position="116"/>
    </location>
</feature>
<reference evidence="3" key="1">
    <citation type="journal article" date="2019" name="Int. J. Syst. Evol. Microbiol.">
        <title>The Global Catalogue of Microorganisms (GCM) 10K type strain sequencing project: providing services to taxonomists for standard genome sequencing and annotation.</title>
        <authorList>
            <consortium name="The Broad Institute Genomics Platform"/>
            <consortium name="The Broad Institute Genome Sequencing Center for Infectious Disease"/>
            <person name="Wu L."/>
            <person name="Ma J."/>
        </authorList>
    </citation>
    <scope>NUCLEOTIDE SEQUENCE [LARGE SCALE GENOMIC DNA]</scope>
    <source>
        <strain evidence="3">JCM 31696</strain>
    </source>
</reference>
<proteinExistence type="predicted"/>
<evidence type="ECO:0000256" key="1">
    <source>
        <dbReference type="SAM" id="MobiDB-lite"/>
    </source>
</evidence>
<evidence type="ECO:0000313" key="2">
    <source>
        <dbReference type="EMBL" id="MFD0853315.1"/>
    </source>
</evidence>
<evidence type="ECO:0000313" key="3">
    <source>
        <dbReference type="Proteomes" id="UP001597083"/>
    </source>
</evidence>
<feature type="non-terminal residue" evidence="2">
    <location>
        <position position="116"/>
    </location>
</feature>
<feature type="region of interest" description="Disordered" evidence="1">
    <location>
        <begin position="1"/>
        <end position="28"/>
    </location>
</feature>
<name>A0ABW3CFL6_9ACTN</name>